<evidence type="ECO:0000313" key="2">
    <source>
        <dbReference type="EMBL" id="WKD51048.1"/>
    </source>
</evidence>
<dbReference type="InterPro" id="IPR014944">
    <property type="entry name" value="Toxin_SymE-like"/>
</dbReference>
<name>A0ABY9EG35_9GAMM</name>
<dbReference type="RefSeq" id="WP_301417945.1">
    <property type="nucleotide sequence ID" value="NZ_CP098023.1"/>
</dbReference>
<organism evidence="2 3">
    <name type="scientific">Microbulbifer spongiae</name>
    <dbReference type="NCBI Taxonomy" id="2944933"/>
    <lineage>
        <taxon>Bacteria</taxon>
        <taxon>Pseudomonadati</taxon>
        <taxon>Pseudomonadota</taxon>
        <taxon>Gammaproteobacteria</taxon>
        <taxon>Cellvibrionales</taxon>
        <taxon>Microbulbiferaceae</taxon>
        <taxon>Microbulbifer</taxon>
    </lineage>
</organism>
<reference evidence="2 3" key="1">
    <citation type="submission" date="2022-05" db="EMBL/GenBank/DDBJ databases">
        <title>Microbulbifer sp. nov., isolated from sponge.</title>
        <authorList>
            <person name="Gao L."/>
        </authorList>
    </citation>
    <scope>NUCLEOTIDE SEQUENCE [LARGE SCALE GENOMIC DNA]</scope>
    <source>
        <strain evidence="2 3">MI-G</strain>
    </source>
</reference>
<protein>
    <submittedName>
        <fullName evidence="2">Type I toxin-antitoxin system SymE family toxin</fullName>
    </submittedName>
</protein>
<evidence type="ECO:0000313" key="3">
    <source>
        <dbReference type="Proteomes" id="UP001321520"/>
    </source>
</evidence>
<proteinExistence type="predicted"/>
<gene>
    <name evidence="2" type="ORF">M8T91_06400</name>
</gene>
<dbReference type="Proteomes" id="UP001321520">
    <property type="component" value="Chromosome"/>
</dbReference>
<dbReference type="Pfam" id="PF08845">
    <property type="entry name" value="SymE_toxin"/>
    <property type="match status" value="1"/>
</dbReference>
<feature type="domain" description="Toxin SymE-like" evidence="1">
    <location>
        <begin position="14"/>
        <end position="74"/>
    </location>
</feature>
<sequence length="75" mass="8766">MSGQRLRNSKICQERYIKVQEAFYEYRLKKESPYAASRSVPWITIRGHRLERTGFVVDLSSKVRVMEGCLVLTAE</sequence>
<accession>A0ABY9EG35</accession>
<keyword evidence="3" id="KW-1185">Reference proteome</keyword>
<dbReference type="EMBL" id="CP098023">
    <property type="protein sequence ID" value="WKD51048.1"/>
    <property type="molecule type" value="Genomic_DNA"/>
</dbReference>
<evidence type="ECO:0000259" key="1">
    <source>
        <dbReference type="Pfam" id="PF08845"/>
    </source>
</evidence>